<keyword evidence="5" id="KW-0456">Lyase</keyword>
<keyword evidence="8" id="KW-0808">Transferase</keyword>
<sequence>MNGGTSVNTTKTSVQKLNKLDHSKAPLYEALCLYEETNRISMHVPGHKNGRVFDKAAQHHFSNVLKIDATCIKGIDDLHQPTGSILEAQSLAADAFGADQTFFLVGGSTIGNLGIALTVCSQGDKILVQRNMHKSVFNGLLLAGAHPIYIAPAIESNTMTAMVSDLQHIEEALAEYPDIKGVWVTNPNYYGMSQDISRLAEVCRQAGIPLIVDEAHGAHFGQAEEVPPSALSMGASLVIQSTHKMLTSMHMSSMLHVNDDIVDRERLARVLGMIQSTSPSYLLLGSLDLARRYLVEHGRNHLKETIQRLENRRGELATELKSLTIWSGSSEVQRRDPLKWIIASKDGAISGYQLHDLFNDQGVVAEISDPRNIVFLFSLNEKEEDIDKVVNAIKAIDQKLQGLSFIPVEKNDIIMFETEGTLYEPKISLQDAFNRKRHKVELDESIGSFCAETVLPYPPGIPLLNPGEEITKRHVNTIKQLHEMGAYFQSPSDDSMETLYVIK</sequence>
<dbReference type="AlphaFoldDB" id="A0A429X0X5"/>
<dbReference type="Pfam" id="PF01276">
    <property type="entry name" value="OKR_DC_1"/>
    <property type="match status" value="1"/>
</dbReference>
<dbReference type="Proteomes" id="UP000287296">
    <property type="component" value="Unassembled WGS sequence"/>
</dbReference>
<evidence type="ECO:0000256" key="4">
    <source>
        <dbReference type="ARBA" id="ARBA00022898"/>
    </source>
</evidence>
<dbReference type="InterPro" id="IPR008286">
    <property type="entry name" value="Prn/Lys/Arg_de-COase_C"/>
</dbReference>
<evidence type="ECO:0000256" key="1">
    <source>
        <dbReference type="ARBA" id="ARBA00001933"/>
    </source>
</evidence>
<organism evidence="8 9">
    <name type="scientific">Siminovitchia terrae</name>
    <name type="common">Bacillus terrae</name>
    <dbReference type="NCBI Taxonomy" id="1914933"/>
    <lineage>
        <taxon>Bacteria</taxon>
        <taxon>Bacillati</taxon>
        <taxon>Bacillota</taxon>
        <taxon>Bacilli</taxon>
        <taxon>Bacillales</taxon>
        <taxon>Bacillaceae</taxon>
        <taxon>Siminovitchia</taxon>
    </lineage>
</organism>
<dbReference type="GO" id="GO:0016831">
    <property type="term" value="F:carboxy-lyase activity"/>
    <property type="evidence" value="ECO:0007669"/>
    <property type="project" value="UniProtKB-KW"/>
</dbReference>
<dbReference type="Gene3D" id="3.90.100.10">
    <property type="entry name" value="Orn/Lys/Arg decarboxylase, C-terminal domain"/>
    <property type="match status" value="1"/>
</dbReference>
<dbReference type="InterPro" id="IPR036633">
    <property type="entry name" value="Prn/Lys/Arg_de-COase_C_sf"/>
</dbReference>
<protein>
    <submittedName>
        <fullName evidence="8">Aminotransferase class I/II-fold pyridoxal phosphate-dependent enzyme</fullName>
    </submittedName>
</protein>
<name>A0A429X0X5_SIMTE</name>
<accession>A0A429X0X5</accession>
<dbReference type="InterPro" id="IPR015424">
    <property type="entry name" value="PyrdxlP-dep_Trfase"/>
</dbReference>
<dbReference type="Pfam" id="PF03711">
    <property type="entry name" value="OKR_DC_1_C"/>
    <property type="match status" value="1"/>
</dbReference>
<comment type="cofactor">
    <cofactor evidence="1">
        <name>pyridoxal 5'-phosphate</name>
        <dbReference type="ChEBI" id="CHEBI:597326"/>
    </cofactor>
</comment>
<keyword evidence="4" id="KW-0663">Pyridoxal phosphate</keyword>
<dbReference type="InterPro" id="IPR015421">
    <property type="entry name" value="PyrdxlP-dep_Trfase_major"/>
</dbReference>
<proteinExistence type="inferred from homology"/>
<dbReference type="InterPro" id="IPR000310">
    <property type="entry name" value="Orn/Lys/Arg_deCO2ase_major_dom"/>
</dbReference>
<dbReference type="EMBL" id="QYTW02000042">
    <property type="protein sequence ID" value="RST57092.1"/>
    <property type="molecule type" value="Genomic_DNA"/>
</dbReference>
<evidence type="ECO:0000313" key="8">
    <source>
        <dbReference type="EMBL" id="RST57092.1"/>
    </source>
</evidence>
<evidence type="ECO:0000256" key="3">
    <source>
        <dbReference type="ARBA" id="ARBA00022793"/>
    </source>
</evidence>
<evidence type="ECO:0000259" key="6">
    <source>
        <dbReference type="Pfam" id="PF01276"/>
    </source>
</evidence>
<gene>
    <name evidence="8" type="ORF">D5F11_024410</name>
</gene>
<keyword evidence="8" id="KW-0032">Aminotransferase</keyword>
<comment type="similarity">
    <text evidence="2">Belongs to the Orn/Lys/Arg decarboxylase class-I family.</text>
</comment>
<dbReference type="Gene3D" id="3.40.640.10">
    <property type="entry name" value="Type I PLP-dependent aspartate aminotransferase-like (Major domain)"/>
    <property type="match status" value="1"/>
</dbReference>
<reference evidence="8 9" key="1">
    <citation type="submission" date="2018-12" db="EMBL/GenBank/DDBJ databases">
        <authorList>
            <person name="Sun L."/>
            <person name="Chen Z."/>
        </authorList>
    </citation>
    <scope>NUCLEOTIDE SEQUENCE [LARGE SCALE GENOMIC DNA]</scope>
    <source>
        <strain evidence="8 9">LMG 29736</strain>
    </source>
</reference>
<feature type="domain" description="Orn/Lys/Arg decarboxylase C-terminal" evidence="7">
    <location>
        <begin position="423"/>
        <end position="482"/>
    </location>
</feature>
<dbReference type="SUPFAM" id="SSF53383">
    <property type="entry name" value="PLP-dependent transferases"/>
    <property type="match status" value="1"/>
</dbReference>
<dbReference type="PANTHER" id="PTHR43277:SF3">
    <property type="entry name" value="DECARBOXYLASE, PUTATIVE-RELATED"/>
    <property type="match status" value="1"/>
</dbReference>
<dbReference type="CDD" id="cd00615">
    <property type="entry name" value="Orn_deC_like"/>
    <property type="match status" value="1"/>
</dbReference>
<evidence type="ECO:0000259" key="7">
    <source>
        <dbReference type="Pfam" id="PF03711"/>
    </source>
</evidence>
<feature type="domain" description="Orn/Lys/Arg decarboxylases family 1 pyridoxal-P attachment site" evidence="6">
    <location>
        <begin position="26"/>
        <end position="326"/>
    </location>
</feature>
<dbReference type="GO" id="GO:0008483">
    <property type="term" value="F:transaminase activity"/>
    <property type="evidence" value="ECO:0007669"/>
    <property type="project" value="UniProtKB-KW"/>
</dbReference>
<evidence type="ECO:0000256" key="2">
    <source>
        <dbReference type="ARBA" id="ARBA00010671"/>
    </source>
</evidence>
<dbReference type="OrthoDB" id="9815233at2"/>
<keyword evidence="3" id="KW-0210">Decarboxylase</keyword>
<dbReference type="SUPFAM" id="SSF55904">
    <property type="entry name" value="Ornithine decarboxylase C-terminal domain"/>
    <property type="match status" value="1"/>
</dbReference>
<evidence type="ECO:0000256" key="5">
    <source>
        <dbReference type="ARBA" id="ARBA00023239"/>
    </source>
</evidence>
<comment type="caution">
    <text evidence="8">The sequence shown here is derived from an EMBL/GenBank/DDBJ whole genome shotgun (WGS) entry which is preliminary data.</text>
</comment>
<evidence type="ECO:0000313" key="9">
    <source>
        <dbReference type="Proteomes" id="UP000287296"/>
    </source>
</evidence>
<dbReference type="InterPro" id="IPR052357">
    <property type="entry name" value="Orn_Lys_Arg_decarboxylase-I"/>
</dbReference>
<dbReference type="PANTHER" id="PTHR43277">
    <property type="entry name" value="ARGININE DECARBOXYLASE"/>
    <property type="match status" value="1"/>
</dbReference>